<organism evidence="5 6">
    <name type="scientific">Lasiodiplodia theobromae</name>
    <dbReference type="NCBI Taxonomy" id="45133"/>
    <lineage>
        <taxon>Eukaryota</taxon>
        <taxon>Fungi</taxon>
        <taxon>Dikarya</taxon>
        <taxon>Ascomycota</taxon>
        <taxon>Pezizomycotina</taxon>
        <taxon>Dothideomycetes</taxon>
        <taxon>Dothideomycetes incertae sedis</taxon>
        <taxon>Botryosphaeriales</taxon>
        <taxon>Botryosphaeriaceae</taxon>
        <taxon>Lasiodiplodia</taxon>
    </lineage>
</organism>
<dbReference type="GO" id="GO:0008483">
    <property type="term" value="F:transaminase activity"/>
    <property type="evidence" value="ECO:0007669"/>
    <property type="project" value="UniProtKB-KW"/>
</dbReference>
<evidence type="ECO:0000256" key="3">
    <source>
        <dbReference type="ARBA" id="ARBA00022898"/>
    </source>
</evidence>
<dbReference type="SUPFAM" id="SSF53383">
    <property type="entry name" value="PLP-dependent transferases"/>
    <property type="match status" value="1"/>
</dbReference>
<keyword evidence="3 4" id="KW-0663">Pyridoxal phosphate</keyword>
<keyword evidence="5" id="KW-0808">Transferase</keyword>
<comment type="similarity">
    <text evidence="2 4">Belongs to the class-III pyridoxal-phosphate-dependent aminotransferase family.</text>
</comment>
<dbReference type="OrthoDB" id="5419315at2759"/>
<dbReference type="CDD" id="cd00610">
    <property type="entry name" value="OAT_like"/>
    <property type="match status" value="1"/>
</dbReference>
<dbReference type="Proteomes" id="UP000325902">
    <property type="component" value="Unassembled WGS sequence"/>
</dbReference>
<dbReference type="InterPro" id="IPR015422">
    <property type="entry name" value="PyrdxlP-dep_Trfase_small"/>
</dbReference>
<comment type="caution">
    <text evidence="5">The sequence shown here is derived from an EMBL/GenBank/DDBJ whole genome shotgun (WGS) entry which is preliminary data.</text>
</comment>
<dbReference type="EMBL" id="VCHE01000016">
    <property type="protein sequence ID" value="KAB2577586.1"/>
    <property type="molecule type" value="Genomic_DNA"/>
</dbReference>
<evidence type="ECO:0000313" key="5">
    <source>
        <dbReference type="EMBL" id="KAB2577586.1"/>
    </source>
</evidence>
<reference evidence="5 6" key="1">
    <citation type="journal article" date="2019" name="Sci. Rep.">
        <title>A multi-omics analysis of the grapevine pathogen Lasiodiplodia theobromae reveals that temperature affects the expression of virulence- and pathogenicity-related genes.</title>
        <authorList>
            <person name="Felix C."/>
            <person name="Meneses R."/>
            <person name="Goncalves M.F.M."/>
            <person name="Tilleman L."/>
            <person name="Duarte A.S."/>
            <person name="Jorrin-Novo J.V."/>
            <person name="Van de Peer Y."/>
            <person name="Deforce D."/>
            <person name="Van Nieuwerburgh F."/>
            <person name="Esteves A.C."/>
            <person name="Alves A."/>
        </authorList>
    </citation>
    <scope>NUCLEOTIDE SEQUENCE [LARGE SCALE GENOMIC DNA]</scope>
    <source>
        <strain evidence="5 6">LA-SOL3</strain>
    </source>
</reference>
<protein>
    <submittedName>
        <fullName evidence="5">Putative aminotransferase</fullName>
    </submittedName>
</protein>
<evidence type="ECO:0000256" key="1">
    <source>
        <dbReference type="ARBA" id="ARBA00001933"/>
    </source>
</evidence>
<dbReference type="Pfam" id="PF00202">
    <property type="entry name" value="Aminotran_3"/>
    <property type="match status" value="1"/>
</dbReference>
<keyword evidence="6" id="KW-1185">Reference proteome</keyword>
<evidence type="ECO:0000256" key="2">
    <source>
        <dbReference type="ARBA" id="ARBA00008954"/>
    </source>
</evidence>
<keyword evidence="5" id="KW-0032">Aminotransferase</keyword>
<proteinExistence type="inferred from homology"/>
<dbReference type="PANTHER" id="PTHR43094:SF1">
    <property type="entry name" value="AMINOTRANSFERASE CLASS-III"/>
    <property type="match status" value="1"/>
</dbReference>
<dbReference type="PANTHER" id="PTHR43094">
    <property type="entry name" value="AMINOTRANSFERASE"/>
    <property type="match status" value="1"/>
</dbReference>
<dbReference type="GO" id="GO:0030170">
    <property type="term" value="F:pyridoxal phosphate binding"/>
    <property type="evidence" value="ECO:0007669"/>
    <property type="project" value="InterPro"/>
</dbReference>
<dbReference type="AlphaFoldDB" id="A0A5N5DI82"/>
<dbReference type="NCBIfam" id="NF005685">
    <property type="entry name" value="PRK07483.1"/>
    <property type="match status" value="1"/>
</dbReference>
<gene>
    <name evidence="5" type="ORF">DBV05_g3770</name>
</gene>
<dbReference type="Gene3D" id="3.90.1150.10">
    <property type="entry name" value="Aspartate Aminotransferase, domain 1"/>
    <property type="match status" value="1"/>
</dbReference>
<dbReference type="GO" id="GO:0005829">
    <property type="term" value="C:cytosol"/>
    <property type="evidence" value="ECO:0007669"/>
    <property type="project" value="TreeGrafter"/>
</dbReference>
<name>A0A5N5DI82_9PEZI</name>
<dbReference type="FunFam" id="3.40.640.10:FF:000004">
    <property type="entry name" value="Acetylornithine aminotransferase"/>
    <property type="match status" value="1"/>
</dbReference>
<sequence>MLPPSRSNHQDAEAAKSSGILHRNLKQLPLKVVGASGNYLALSNGQQILDATGGAAVSCLGHGDKRVQDAVMRQMNEAAYCHSLFFSTAAAEALGEELVLGSNREMAKAFIVSSGSEAIEAAMKLARQYHLEISPPQPQRTKFIARKESYHGTTLGSLSLGGHVSRRALFEPMLLENISRVSACNAYRGKADGEGDEEYVARLATELDEEFQRLGPDTVCAFVAEPVVGAALGCVPSVPGYFKAVKAVCDKYGALLIMDEIMSGMGRTGTLHAWQQEGVVPDIQTIGKGLGGGYAPVAGVLINHRVVGALEKGTGSFSHGQTYQGHPLACAAAAEVQRIIREDHLCENVRAMGGYLEELLKKKLETHPNVGNIRGRGLFWGIEFVKDKATKEPFDPRLGVAMGVHEKGMEPKYSISIYPGTGTVDGKSGDHVLLAPAYNVTKADVEKIVDLTTAVITEFFAEL</sequence>
<dbReference type="InterPro" id="IPR015421">
    <property type="entry name" value="PyrdxlP-dep_Trfase_major"/>
</dbReference>
<evidence type="ECO:0000256" key="4">
    <source>
        <dbReference type="RuleBase" id="RU003560"/>
    </source>
</evidence>
<dbReference type="Gene3D" id="3.40.640.10">
    <property type="entry name" value="Type I PLP-dependent aspartate aminotransferase-like (Major domain)"/>
    <property type="match status" value="1"/>
</dbReference>
<accession>A0A5N5DI82</accession>
<dbReference type="InterPro" id="IPR015424">
    <property type="entry name" value="PyrdxlP-dep_Trfase"/>
</dbReference>
<evidence type="ECO:0000313" key="6">
    <source>
        <dbReference type="Proteomes" id="UP000325902"/>
    </source>
</evidence>
<dbReference type="InterPro" id="IPR005814">
    <property type="entry name" value="Aminotrans_3"/>
</dbReference>
<comment type="cofactor">
    <cofactor evidence="1">
        <name>pyridoxal 5'-phosphate</name>
        <dbReference type="ChEBI" id="CHEBI:597326"/>
    </cofactor>
</comment>